<dbReference type="Proteomes" id="UP000030765">
    <property type="component" value="Unassembled WGS sequence"/>
</dbReference>
<keyword evidence="5 10" id="KW-0732">Signal</keyword>
<evidence type="ECO:0000256" key="8">
    <source>
        <dbReference type="ARBA" id="ARBA00023022"/>
    </source>
</evidence>
<reference evidence="12 14" key="1">
    <citation type="journal article" date="2014" name="BMC Genomics">
        <title>Genome sequence of Anopheles sinensis provides insight into genetics basis of mosquito competence for malaria parasites.</title>
        <authorList>
            <person name="Zhou D."/>
            <person name="Zhang D."/>
            <person name="Ding G."/>
            <person name="Shi L."/>
            <person name="Hou Q."/>
            <person name="Ye Y."/>
            <person name="Xu Y."/>
            <person name="Zhou H."/>
            <person name="Xiong C."/>
            <person name="Li S."/>
            <person name="Yu J."/>
            <person name="Hong S."/>
            <person name="Yu X."/>
            <person name="Zou P."/>
            <person name="Chen C."/>
            <person name="Chang X."/>
            <person name="Wang W."/>
            <person name="Lv Y."/>
            <person name="Sun Y."/>
            <person name="Ma L."/>
            <person name="Shen B."/>
            <person name="Zhu C."/>
        </authorList>
    </citation>
    <scope>NUCLEOTIDE SEQUENCE [LARGE SCALE GENOMIC DNA]</scope>
</reference>
<dbReference type="InterPro" id="IPR036574">
    <property type="entry name" value="Scorpion_toxin-like_sf"/>
</dbReference>
<dbReference type="GO" id="GO:0045087">
    <property type="term" value="P:innate immune response"/>
    <property type="evidence" value="ECO:0007669"/>
    <property type="project" value="UniProtKB-KW"/>
</dbReference>
<evidence type="ECO:0000256" key="1">
    <source>
        <dbReference type="ARBA" id="ARBA00004613"/>
    </source>
</evidence>
<evidence type="ECO:0000256" key="10">
    <source>
        <dbReference type="SAM" id="SignalP"/>
    </source>
</evidence>
<dbReference type="OMA" id="CATIICA"/>
<dbReference type="STRING" id="74873.A0A084VKT6"/>
<keyword evidence="14" id="KW-1185">Reference proteome</keyword>
<comment type="subcellular location">
    <subcellularLocation>
        <location evidence="1">Secreted</location>
    </subcellularLocation>
</comment>
<evidence type="ECO:0000313" key="12">
    <source>
        <dbReference type="EMBL" id="KFB38580.1"/>
    </source>
</evidence>
<evidence type="ECO:0000256" key="9">
    <source>
        <dbReference type="ARBA" id="ARBA00023157"/>
    </source>
</evidence>
<dbReference type="AlphaFoldDB" id="A0A084VKT6"/>
<keyword evidence="3" id="KW-0929">Antimicrobial</keyword>
<feature type="domain" description="Invertebrate defensins family profile" evidence="11">
    <location>
        <begin position="69"/>
        <end position="109"/>
    </location>
</feature>
<dbReference type="Gene3D" id="3.30.30.10">
    <property type="entry name" value="Knottin, scorpion toxin-like"/>
    <property type="match status" value="1"/>
</dbReference>
<evidence type="ECO:0000256" key="2">
    <source>
        <dbReference type="ARBA" id="ARBA00022525"/>
    </source>
</evidence>
<dbReference type="PANTHER" id="PTHR13645">
    <property type="entry name" value="DEFENSIN"/>
    <property type="match status" value="1"/>
</dbReference>
<dbReference type="Pfam" id="PF01097">
    <property type="entry name" value="Defensin_2"/>
    <property type="match status" value="1"/>
</dbReference>
<name>A0A084VKT6_ANOSI</name>
<dbReference type="InterPro" id="IPR001542">
    <property type="entry name" value="Defensin_invertebrate/fungal"/>
</dbReference>
<sequence length="109" mass="11742">MKCTSIVLTVAVVLAVTLNDNASAEAPVEHQHQPDGSLPLESNAALNTLFDELPEETHHAAVENYRAKRATCDLASGFGVGSSLCAAHCIAKRYRGGYCNRKRVCVCRK</sequence>
<dbReference type="GO" id="GO:0006959">
    <property type="term" value="P:humoral immune response"/>
    <property type="evidence" value="ECO:0007669"/>
    <property type="project" value="TreeGrafter"/>
</dbReference>
<dbReference type="VEuPathDB" id="VectorBase:ASIC005962"/>
<evidence type="ECO:0000313" key="13">
    <source>
        <dbReference type="EnsemblMetazoa" id="ASIC005962-PA"/>
    </source>
</evidence>
<keyword evidence="9" id="KW-1015">Disulfide bond</keyword>
<dbReference type="EMBL" id="ATLV01014297">
    <property type="status" value="NOT_ANNOTATED_CDS"/>
    <property type="molecule type" value="Genomic_DNA"/>
</dbReference>
<keyword evidence="4" id="KW-0399">Innate immunity</keyword>
<dbReference type="OrthoDB" id="10038290at2759"/>
<evidence type="ECO:0000256" key="6">
    <source>
        <dbReference type="ARBA" id="ARBA00022859"/>
    </source>
</evidence>
<evidence type="ECO:0000256" key="5">
    <source>
        <dbReference type="ARBA" id="ARBA00022729"/>
    </source>
</evidence>
<gene>
    <name evidence="12" type="ORF">ZHAS_00005962</name>
</gene>
<keyword evidence="2" id="KW-0964">Secreted</keyword>
<keyword evidence="6" id="KW-0391">Immunity</keyword>
<dbReference type="PROSITE" id="PS51378">
    <property type="entry name" value="INVERT_DEFENSINS"/>
    <property type="match status" value="1"/>
</dbReference>
<organism evidence="12">
    <name type="scientific">Anopheles sinensis</name>
    <name type="common">Mosquito</name>
    <dbReference type="NCBI Taxonomy" id="74873"/>
    <lineage>
        <taxon>Eukaryota</taxon>
        <taxon>Metazoa</taxon>
        <taxon>Ecdysozoa</taxon>
        <taxon>Arthropoda</taxon>
        <taxon>Hexapoda</taxon>
        <taxon>Insecta</taxon>
        <taxon>Pterygota</taxon>
        <taxon>Neoptera</taxon>
        <taxon>Endopterygota</taxon>
        <taxon>Diptera</taxon>
        <taxon>Nematocera</taxon>
        <taxon>Culicoidea</taxon>
        <taxon>Culicidae</taxon>
        <taxon>Anophelinae</taxon>
        <taxon>Anopheles</taxon>
    </lineage>
</organism>
<evidence type="ECO:0000256" key="4">
    <source>
        <dbReference type="ARBA" id="ARBA00022588"/>
    </source>
</evidence>
<reference evidence="13" key="2">
    <citation type="submission" date="2020-05" db="UniProtKB">
        <authorList>
            <consortium name="EnsemblMetazoa"/>
        </authorList>
    </citation>
    <scope>IDENTIFICATION</scope>
</reference>
<dbReference type="GO" id="GO:0050830">
    <property type="term" value="P:defense response to Gram-positive bacterium"/>
    <property type="evidence" value="ECO:0007669"/>
    <property type="project" value="UniProtKB-ARBA"/>
</dbReference>
<dbReference type="SUPFAM" id="SSF57095">
    <property type="entry name" value="Scorpion toxin-like"/>
    <property type="match status" value="1"/>
</dbReference>
<dbReference type="EnsemblMetazoa" id="ASIC005962-RA">
    <property type="protein sequence ID" value="ASIC005962-PA"/>
    <property type="gene ID" value="ASIC005962"/>
</dbReference>
<feature type="chain" id="PRO_5010759854" evidence="10">
    <location>
        <begin position="25"/>
        <end position="109"/>
    </location>
</feature>
<evidence type="ECO:0000256" key="3">
    <source>
        <dbReference type="ARBA" id="ARBA00022529"/>
    </source>
</evidence>
<evidence type="ECO:0000259" key="11">
    <source>
        <dbReference type="PROSITE" id="PS51378"/>
    </source>
</evidence>
<keyword evidence="7" id="KW-0211">Defensin</keyword>
<feature type="signal peptide" evidence="10">
    <location>
        <begin position="1"/>
        <end position="24"/>
    </location>
</feature>
<dbReference type="PANTHER" id="PTHR13645:SF0">
    <property type="entry name" value="DEFENSIN"/>
    <property type="match status" value="1"/>
</dbReference>
<dbReference type="CDD" id="cd21806">
    <property type="entry name" value="DEFL_defensin-like"/>
    <property type="match status" value="1"/>
</dbReference>
<protein>
    <submittedName>
        <fullName evidence="12 13">DEF1 protein</fullName>
    </submittedName>
</protein>
<dbReference type="VEuPathDB" id="VectorBase:ASIS022755"/>
<keyword evidence="8" id="KW-0044">Antibiotic</keyword>
<dbReference type="FunFam" id="3.30.30.10:FF:000005">
    <property type="entry name" value="Defensin"/>
    <property type="match status" value="1"/>
</dbReference>
<dbReference type="GO" id="GO:0005615">
    <property type="term" value="C:extracellular space"/>
    <property type="evidence" value="ECO:0007669"/>
    <property type="project" value="TreeGrafter"/>
</dbReference>
<accession>A0A084VKT6</accession>
<proteinExistence type="predicted"/>
<evidence type="ECO:0000313" key="14">
    <source>
        <dbReference type="Proteomes" id="UP000030765"/>
    </source>
</evidence>
<dbReference type="EMBL" id="KE524955">
    <property type="protein sequence ID" value="KFB38580.1"/>
    <property type="molecule type" value="Genomic_DNA"/>
</dbReference>
<evidence type="ECO:0000256" key="7">
    <source>
        <dbReference type="ARBA" id="ARBA00022940"/>
    </source>
</evidence>